<dbReference type="VEuPathDB" id="ToxoDB:TGCAST_390190"/>
<evidence type="ECO:0000313" key="3">
    <source>
        <dbReference type="Proteomes" id="UP000284452"/>
    </source>
</evidence>
<accession>A0A3R7YIH6</accession>
<evidence type="ECO:0008006" key="4">
    <source>
        <dbReference type="Google" id="ProtNLM"/>
    </source>
</evidence>
<feature type="chain" id="PRO_5018702250" description="Secreted protein" evidence="1">
    <location>
        <begin position="19"/>
        <end position="101"/>
    </location>
</feature>
<dbReference type="Proteomes" id="UP000284452">
    <property type="component" value="Unassembled WGS sequence"/>
</dbReference>
<dbReference type="EMBL" id="ML132819">
    <property type="protein sequence ID" value="RQX66557.1"/>
    <property type="molecule type" value="Genomic_DNA"/>
</dbReference>
<proteinExistence type="predicted"/>
<evidence type="ECO:0000256" key="1">
    <source>
        <dbReference type="SAM" id="SignalP"/>
    </source>
</evidence>
<feature type="signal peptide" evidence="1">
    <location>
        <begin position="1"/>
        <end position="18"/>
    </location>
</feature>
<reference evidence="2 3" key="1">
    <citation type="submission" date="2017-10" db="EMBL/GenBank/DDBJ databases">
        <authorList>
            <person name="Sibley D."/>
            <person name="Venepally P."/>
            <person name="Karamycheva S."/>
            <person name="Hadjithomas M."/>
            <person name="Khan A."/>
            <person name="Brunk B."/>
            <person name="Roos D."/>
            <person name="Caler E."/>
            <person name="Lorenzi H."/>
        </authorList>
    </citation>
    <scope>NUCLEOTIDE SEQUENCE [LARGE SCALE GENOMIC DNA]</scope>
    <source>
        <strain evidence="2 3">CAST</strain>
    </source>
</reference>
<gene>
    <name evidence="2" type="ORF">TGCAST_390190</name>
</gene>
<dbReference type="AlphaFoldDB" id="A0A3R7YIH6"/>
<evidence type="ECO:0000313" key="2">
    <source>
        <dbReference type="EMBL" id="RQX66557.1"/>
    </source>
</evidence>
<keyword evidence="1" id="KW-0732">Signal</keyword>
<sequence length="101" mass="11274">MVVLRLPLALCIAWSRNAATVLSYQGLGFVHRRGPRQQLHVLSRTVHPTRKDQYEASFPACPRSPTAGTSFLEATRMGAVRRAAFEYDAECRLFAGLRLSV</sequence>
<name>A0A3R7YIH6_TOXGO</name>
<organism evidence="2 3">
    <name type="scientific">Toxoplasma gondii CAST</name>
    <dbReference type="NCBI Taxonomy" id="943122"/>
    <lineage>
        <taxon>Eukaryota</taxon>
        <taxon>Sar</taxon>
        <taxon>Alveolata</taxon>
        <taxon>Apicomplexa</taxon>
        <taxon>Conoidasida</taxon>
        <taxon>Coccidia</taxon>
        <taxon>Eucoccidiorida</taxon>
        <taxon>Eimeriorina</taxon>
        <taxon>Sarcocystidae</taxon>
        <taxon>Toxoplasma</taxon>
    </lineage>
</organism>
<protein>
    <recommendedName>
        <fullName evidence="4">Secreted protein</fullName>
    </recommendedName>
</protein>